<comment type="caution">
    <text evidence="1">The sequence shown here is derived from an EMBL/GenBank/DDBJ whole genome shotgun (WGS) entry which is preliminary data.</text>
</comment>
<dbReference type="SUPFAM" id="SSF55729">
    <property type="entry name" value="Acyl-CoA N-acyltransferases (Nat)"/>
    <property type="match status" value="1"/>
</dbReference>
<dbReference type="InterPro" id="IPR016181">
    <property type="entry name" value="Acyl_CoA_acyltransferase"/>
</dbReference>
<proteinExistence type="predicted"/>
<dbReference type="PATRIC" id="fig|106592.7.peg.1201"/>
<evidence type="ECO:0000313" key="1">
    <source>
        <dbReference type="EMBL" id="KOF17748.1"/>
    </source>
</evidence>
<protein>
    <submittedName>
        <fullName evidence="1">Membrane protein</fullName>
    </submittedName>
</protein>
<reference evidence="2" key="1">
    <citation type="submission" date="2015-07" db="EMBL/GenBank/DDBJ databases">
        <title>Whole genome sequence of an Ensifer adhaerens strain isolated from a cave pool in the Wind Cave National Park.</title>
        <authorList>
            <person name="Eng W.W.H."/>
            <person name="Gan H.M."/>
            <person name="Barton H.A."/>
            <person name="Savka M.A."/>
        </authorList>
    </citation>
    <scope>NUCLEOTIDE SEQUENCE [LARGE SCALE GENOMIC DNA]</scope>
    <source>
        <strain evidence="2">SD006</strain>
    </source>
</reference>
<organism evidence="1 2">
    <name type="scientific">Ensifer adhaerens</name>
    <name type="common">Sinorhizobium morelense</name>
    <dbReference type="NCBI Taxonomy" id="106592"/>
    <lineage>
        <taxon>Bacteria</taxon>
        <taxon>Pseudomonadati</taxon>
        <taxon>Pseudomonadota</taxon>
        <taxon>Alphaproteobacteria</taxon>
        <taxon>Hyphomicrobiales</taxon>
        <taxon>Rhizobiaceae</taxon>
        <taxon>Sinorhizobium/Ensifer group</taxon>
        <taxon>Ensifer</taxon>
    </lineage>
</organism>
<name>A0A0L8BT38_ENSAD</name>
<sequence length="321" mass="35773">MVGPNSLYNLLAIILKKRMDLKFKTSADFRARIVEFPGLWMSAPEITALRQDLRAVARRSVPDGSLDYGVFSDSEDVLNRTIVTLVYRISDGQPIAFNALPVIGLSLSGKPADVLHLGLVMVDPAVRSQGLSWVLYGLTCFLLFLRNQLRPLWISNVTQVPAVAGMVAETFSNVFPAPTRGARRSLRQHLIATEIMASHRHVFGVGPEAGFDADRFVITNAYTGGSDNLKKTFEVAPKLRKEEYNDFCAAQLDYERGDDLIQIGQLDLNAAQRYLLESVPRNALGRLAVASFVILMQRLILPVLHWADGRRQWGILRPSIR</sequence>
<evidence type="ECO:0000313" key="2">
    <source>
        <dbReference type="Proteomes" id="UP000037425"/>
    </source>
</evidence>
<dbReference type="OrthoDB" id="7648502at2"/>
<gene>
    <name evidence="1" type="ORF">AC244_17155</name>
</gene>
<dbReference type="Proteomes" id="UP000037425">
    <property type="component" value="Unassembled WGS sequence"/>
</dbReference>
<dbReference type="EMBL" id="LGAP01000010">
    <property type="protein sequence ID" value="KOF17748.1"/>
    <property type="molecule type" value="Genomic_DNA"/>
</dbReference>
<dbReference type="AlphaFoldDB" id="A0A0L8BT38"/>
<accession>A0A0L8BT38</accession>